<gene>
    <name evidence="2" type="ordered locus">Kfla_2062</name>
</gene>
<protein>
    <submittedName>
        <fullName evidence="2">Uncharacterized protein</fullName>
    </submittedName>
</protein>
<feature type="transmembrane region" description="Helical" evidence="1">
    <location>
        <begin position="42"/>
        <end position="66"/>
    </location>
</feature>
<keyword evidence="3" id="KW-1185">Reference proteome</keyword>
<proteinExistence type="predicted"/>
<dbReference type="eggNOG" id="ENOG502ZF8R">
    <property type="taxonomic scope" value="Bacteria"/>
</dbReference>
<dbReference type="RefSeq" id="WP_012919703.1">
    <property type="nucleotide sequence ID" value="NC_013729.1"/>
</dbReference>
<accession>D2PS23</accession>
<feature type="transmembrane region" description="Helical" evidence="1">
    <location>
        <begin position="6"/>
        <end position="30"/>
    </location>
</feature>
<evidence type="ECO:0000313" key="2">
    <source>
        <dbReference type="EMBL" id="ADB31147.1"/>
    </source>
</evidence>
<name>D2PS23_KRIFD</name>
<dbReference type="EMBL" id="CP001736">
    <property type="protein sequence ID" value="ADB31147.1"/>
    <property type="molecule type" value="Genomic_DNA"/>
</dbReference>
<dbReference type="OrthoDB" id="3483677at2"/>
<evidence type="ECO:0000313" key="3">
    <source>
        <dbReference type="Proteomes" id="UP000007967"/>
    </source>
</evidence>
<sequence length="158" mass="16567">MVLVFLVTVAVVLLSPVVIVWTFVGTVFALVRRRRAWRIVALRRLATLSAAFAVGSHALGVALVMLEVSQSTHGADSSPSHACRNAAPDPGSIRRITRHEAGYLPPRFDCVMDDGTKYSGRVVPAGLGPVVLVSGAGAIVLGLAARRTSRQAADVASA</sequence>
<feature type="transmembrane region" description="Helical" evidence="1">
    <location>
        <begin position="122"/>
        <end position="144"/>
    </location>
</feature>
<evidence type="ECO:0000256" key="1">
    <source>
        <dbReference type="SAM" id="Phobius"/>
    </source>
</evidence>
<dbReference type="AlphaFoldDB" id="D2PS23"/>
<keyword evidence="1" id="KW-0472">Membrane</keyword>
<reference evidence="2 3" key="2">
    <citation type="journal article" date="2010" name="Stand. Genomic Sci.">
        <title>Complete genome sequence of Kribbella flavida type strain (IFO 14399).</title>
        <authorList>
            <person name="Pukall R."/>
            <person name="Lapidus A."/>
            <person name="Glavina Del Rio T."/>
            <person name="Copeland A."/>
            <person name="Tice H."/>
            <person name="Cheng J.-F."/>
            <person name="Lucas S."/>
            <person name="Chen F."/>
            <person name="Nolan M."/>
            <person name="LaButti K."/>
            <person name="Pati A."/>
            <person name="Ivanova N."/>
            <person name="Mavrommatis K."/>
            <person name="Mikhailova N."/>
            <person name="Pitluck S."/>
            <person name="Bruce D."/>
            <person name="Goodwin L."/>
            <person name="Land M."/>
            <person name="Hauser L."/>
            <person name="Chang Y.-J."/>
            <person name="Jeffries C.D."/>
            <person name="Chen A."/>
            <person name="Palaniappan K."/>
            <person name="Chain P."/>
            <person name="Rohde M."/>
            <person name="Goeker M."/>
            <person name="Bristow J."/>
            <person name="Eisen J.A."/>
            <person name="Markowitz V."/>
            <person name="Hugenholtz P."/>
            <person name="Kyrpides N.C."/>
            <person name="Klenk H.-P."/>
            <person name="Brettin T."/>
        </authorList>
    </citation>
    <scope>NUCLEOTIDE SEQUENCE [LARGE SCALE GENOMIC DNA]</scope>
    <source>
        <strain evidence="3">DSM 17836 / JCM 10339 / NBRC 14399</strain>
    </source>
</reference>
<reference evidence="3" key="1">
    <citation type="submission" date="2009-09" db="EMBL/GenBank/DDBJ databases">
        <title>The complete genome of Kribbella flavida DSM 17836.</title>
        <authorList>
            <consortium name="US DOE Joint Genome Institute (JGI-PGF)"/>
            <person name="Lucas S."/>
            <person name="Copeland A."/>
            <person name="Lapidus A."/>
            <person name="Glavina del Rio T."/>
            <person name="Dalin E."/>
            <person name="Tice H."/>
            <person name="Bruce D."/>
            <person name="Goodwin L."/>
            <person name="Pitluck S."/>
            <person name="Kyrpides N."/>
            <person name="Mavromatis K."/>
            <person name="Ivanova N."/>
            <person name="Saunders E."/>
            <person name="Brettin T."/>
            <person name="Detter J.C."/>
            <person name="Han C."/>
            <person name="Larimer F."/>
            <person name="Land M."/>
            <person name="Hauser L."/>
            <person name="Markowitz V."/>
            <person name="Cheng J.-F."/>
            <person name="Hugenholtz P."/>
            <person name="Woyke T."/>
            <person name="Wu D."/>
            <person name="Pukall R."/>
            <person name="Klenk H.-P."/>
            <person name="Eisen J.A."/>
        </authorList>
    </citation>
    <scope>NUCLEOTIDE SEQUENCE [LARGE SCALE GENOMIC DNA]</scope>
    <source>
        <strain evidence="3">DSM 17836 / JCM 10339 / NBRC 14399</strain>
    </source>
</reference>
<organism evidence="2 3">
    <name type="scientific">Kribbella flavida (strain DSM 17836 / JCM 10339 / NBRC 14399)</name>
    <dbReference type="NCBI Taxonomy" id="479435"/>
    <lineage>
        <taxon>Bacteria</taxon>
        <taxon>Bacillati</taxon>
        <taxon>Actinomycetota</taxon>
        <taxon>Actinomycetes</taxon>
        <taxon>Propionibacteriales</taxon>
        <taxon>Kribbellaceae</taxon>
        <taxon>Kribbella</taxon>
    </lineage>
</organism>
<dbReference type="KEGG" id="kfl:Kfla_2062"/>
<keyword evidence="1" id="KW-1133">Transmembrane helix</keyword>
<dbReference type="Proteomes" id="UP000007967">
    <property type="component" value="Chromosome"/>
</dbReference>
<dbReference type="HOGENOM" id="CLU_1667102_0_0_11"/>
<keyword evidence="1" id="KW-0812">Transmembrane</keyword>